<dbReference type="Pfam" id="PF09994">
    <property type="entry name" value="T6SS_Tle1-like_cat"/>
    <property type="match status" value="1"/>
</dbReference>
<dbReference type="eggNOG" id="ENOG502QPR9">
    <property type="taxonomic scope" value="Eukaryota"/>
</dbReference>
<dbReference type="EMBL" id="FO082049">
    <property type="protein sequence ID" value="CCE83574.1"/>
    <property type="molecule type" value="Genomic_DNA"/>
</dbReference>
<dbReference type="OMA" id="CTTEVEC"/>
<evidence type="ECO:0000313" key="3">
    <source>
        <dbReference type="EMBL" id="CCE83574.1"/>
    </source>
</evidence>
<protein>
    <submittedName>
        <fullName evidence="4">Piso0_004154 protein</fullName>
    </submittedName>
</protein>
<sequence>MIERVGLLNNGLEEMVSTAWELYADWEFAGQPAQPDITTSLIDEFKDTFCRRNVKIHFMGLWDSVNSIGLFNDRMFPYTVRSSIVSHIRHAVSIDERRGKYKQVLFEPFAHNSNDSIRSTYESQSNNQLDQYTNSATGTPYSARSPLLGDSKKSGGTSIWSQLKSLFTGSSHRECERFSEDILELWFPGNHGDVGGGWPPDLDGQYLSDIPLRWMISEALKFGVKFKENELQDFHFKHPVEASLLSCHHDMLSLRRKMPMLHPSPRRFNWFKKLVKKTHKRNTLSQGNIEISPVTSHSDEVSFTPQIKIIKHLPKKPKTKFDAMGDSYTLVPLFWWLIELLPIGIKLEGDDRKWKKVYSPNLGRRRKLPKTAALHWSVFYRMHYIDDYNPQNLPLDVGSLVANSLAPFRSMYSDDEWEYISNLTKDQIKSDWNTPIWNTVPDDLFGFI</sequence>
<reference evidence="4" key="1">
    <citation type="submission" date="2011-10" db="EMBL/GenBank/DDBJ databases">
        <authorList>
            <person name="Genoscope - CEA"/>
        </authorList>
    </citation>
    <scope>NUCLEOTIDE SEQUENCE</scope>
</reference>
<dbReference type="InParanoid" id="G8Y7M5"/>
<dbReference type="PANTHER" id="PTHR33840:SF2">
    <property type="entry name" value="TLE1 PHOSPHOLIPASE DOMAIN-CONTAINING PROTEIN"/>
    <property type="match status" value="1"/>
</dbReference>
<dbReference type="PANTHER" id="PTHR33840">
    <property type="match status" value="1"/>
</dbReference>
<feature type="compositionally biased region" description="Polar residues" evidence="1">
    <location>
        <begin position="117"/>
        <end position="142"/>
    </location>
</feature>
<dbReference type="Proteomes" id="UP000005222">
    <property type="component" value="Chromosome L"/>
</dbReference>
<keyword evidence="5" id="KW-1185">Reference proteome</keyword>
<dbReference type="FunCoup" id="G8Y7M5">
    <property type="interactions" value="45"/>
</dbReference>
<proteinExistence type="predicted"/>
<evidence type="ECO:0000256" key="1">
    <source>
        <dbReference type="SAM" id="MobiDB-lite"/>
    </source>
</evidence>
<organism evidence="4 5">
    <name type="scientific">Pichia sorbitophila (strain ATCC MYA-4447 / BCRC 22081 / CBS 7064 / NBRC 10061 / NRRL Y-12695)</name>
    <name type="common">Hybrid yeast</name>
    <dbReference type="NCBI Taxonomy" id="559304"/>
    <lineage>
        <taxon>Eukaryota</taxon>
        <taxon>Fungi</taxon>
        <taxon>Dikarya</taxon>
        <taxon>Ascomycota</taxon>
        <taxon>Saccharomycotina</taxon>
        <taxon>Pichiomycetes</taxon>
        <taxon>Debaryomycetaceae</taxon>
        <taxon>Millerozyma</taxon>
    </lineage>
</organism>
<dbReference type="HOGENOM" id="CLU_005049_0_3_1"/>
<dbReference type="EMBL" id="FO082048">
    <property type="protein sequence ID" value="CCE84605.1"/>
    <property type="molecule type" value="Genomic_DNA"/>
</dbReference>
<dbReference type="OrthoDB" id="3162439at2759"/>
<dbReference type="STRING" id="559304.G8Y7M5"/>
<reference evidence="5" key="2">
    <citation type="journal article" date="2012" name="G3 (Bethesda)">
        <title>Pichia sorbitophila, an interspecies yeast hybrid reveals early steps of genome resolution following polyploidization.</title>
        <authorList>
            <person name="Leh Louis V."/>
            <person name="Despons L."/>
            <person name="Friedrich A."/>
            <person name="Martin T."/>
            <person name="Durrens P."/>
            <person name="Casaregola S."/>
            <person name="Neuveglise C."/>
            <person name="Fairhead C."/>
            <person name="Marck C."/>
            <person name="Cruz J.A."/>
            <person name="Straub M.L."/>
            <person name="Kugler V."/>
            <person name="Sacerdot C."/>
            <person name="Uzunov Z."/>
            <person name="Thierry A."/>
            <person name="Weiss S."/>
            <person name="Bleykasten C."/>
            <person name="De Montigny J."/>
            <person name="Jacques N."/>
            <person name="Jung P."/>
            <person name="Lemaire M."/>
            <person name="Mallet S."/>
            <person name="Morel G."/>
            <person name="Richard G.F."/>
            <person name="Sarkar A."/>
            <person name="Savel G."/>
            <person name="Schacherer J."/>
            <person name="Seret M.L."/>
            <person name="Talla E."/>
            <person name="Samson G."/>
            <person name="Jubin C."/>
            <person name="Poulain J."/>
            <person name="Vacherie B."/>
            <person name="Barbe V."/>
            <person name="Pelletier E."/>
            <person name="Sherman D.J."/>
            <person name="Westhof E."/>
            <person name="Weissenbach J."/>
            <person name="Baret P.V."/>
            <person name="Wincker P."/>
            <person name="Gaillardin C."/>
            <person name="Dujon B."/>
            <person name="Souciet J.L."/>
        </authorList>
    </citation>
    <scope>NUCLEOTIDE SEQUENCE [LARGE SCALE GENOMIC DNA]</scope>
    <source>
        <strain evidence="5">ATCC MYA-4447 / BCRC 22081 / CBS 7064 / NBRC 10061 / NRRL Y-12695</strain>
    </source>
</reference>
<dbReference type="AlphaFoldDB" id="G8Y7M5"/>
<feature type="domain" description="T6SS Phospholipase effector Tle1-like catalytic" evidence="2">
    <location>
        <begin position="1"/>
        <end position="218"/>
    </location>
</feature>
<name>G8Y7M5_PICSO</name>
<feature type="region of interest" description="Disordered" evidence="1">
    <location>
        <begin position="117"/>
        <end position="147"/>
    </location>
</feature>
<dbReference type="Proteomes" id="UP000005222">
    <property type="component" value="Chromosome K"/>
</dbReference>
<evidence type="ECO:0000313" key="5">
    <source>
        <dbReference type="Proteomes" id="UP000005222"/>
    </source>
</evidence>
<dbReference type="InterPro" id="IPR018712">
    <property type="entry name" value="Tle1-like_cat"/>
</dbReference>
<evidence type="ECO:0000259" key="2">
    <source>
        <dbReference type="Pfam" id="PF09994"/>
    </source>
</evidence>
<gene>
    <name evidence="4" type="primary">Piso0_004154</name>
    <name evidence="3" type="ORF">GNLVRS01_PISO0K10636g</name>
    <name evidence="4" type="ORF">GNLVRS01_PISO0L10637g</name>
</gene>
<accession>G8Y7M5</accession>
<evidence type="ECO:0000313" key="4">
    <source>
        <dbReference type="EMBL" id="CCE84605.1"/>
    </source>
</evidence>